<organism evidence="1 2">
    <name type="scientific">Panagrolaimus sp. ES5</name>
    <dbReference type="NCBI Taxonomy" id="591445"/>
    <lineage>
        <taxon>Eukaryota</taxon>
        <taxon>Metazoa</taxon>
        <taxon>Ecdysozoa</taxon>
        <taxon>Nematoda</taxon>
        <taxon>Chromadorea</taxon>
        <taxon>Rhabditida</taxon>
        <taxon>Tylenchina</taxon>
        <taxon>Panagrolaimomorpha</taxon>
        <taxon>Panagrolaimoidea</taxon>
        <taxon>Panagrolaimidae</taxon>
        <taxon>Panagrolaimus</taxon>
    </lineage>
</organism>
<dbReference type="Proteomes" id="UP000887579">
    <property type="component" value="Unplaced"/>
</dbReference>
<protein>
    <submittedName>
        <fullName evidence="2">Protein kinase domain-containing protein</fullName>
    </submittedName>
</protein>
<evidence type="ECO:0000313" key="2">
    <source>
        <dbReference type="WBParaSite" id="ES5_v2.g15915.t1"/>
    </source>
</evidence>
<proteinExistence type="predicted"/>
<accession>A0AC34FFN0</accession>
<dbReference type="WBParaSite" id="ES5_v2.g15915.t1">
    <property type="protein sequence ID" value="ES5_v2.g15915.t1"/>
    <property type="gene ID" value="ES5_v2.g15915"/>
</dbReference>
<reference evidence="2" key="1">
    <citation type="submission" date="2022-11" db="UniProtKB">
        <authorList>
            <consortium name="WormBaseParasite"/>
        </authorList>
    </citation>
    <scope>IDENTIFICATION</scope>
</reference>
<name>A0AC34FFN0_9BILA</name>
<sequence>MTSTEYSSDISAATESIFTDDVKNMEGDDLSITNFHDIIMVETEDASETTKNNVFLKQSSDFGYSKQILGERAYSKVIKGISLETEKKVAIKFILPQDWERAVKEVKAMIILNGNTNIATLFGYFSFKNHICLAIEYLNGFPLNRLINSSKNGLMDYQTAKYMSQIANALQFCHDHGIVHRDTKPENVMITFGDNAKLIDFGLCEFFGTTKRKFKDHVGTLEYVSPEILIHREHSKEVDYWCLGILTFECLTKKTPFRAPSDGYDDILTRIRTNKKANGFDILDDECLKRCIKG</sequence>
<evidence type="ECO:0000313" key="1">
    <source>
        <dbReference type="Proteomes" id="UP000887579"/>
    </source>
</evidence>